<feature type="compositionally biased region" description="Polar residues" evidence="1">
    <location>
        <begin position="167"/>
        <end position="182"/>
    </location>
</feature>
<dbReference type="EMBL" id="JASCZI010272365">
    <property type="protein sequence ID" value="MED6221885.1"/>
    <property type="molecule type" value="Genomic_DNA"/>
</dbReference>
<reference evidence="2 3" key="1">
    <citation type="journal article" date="2023" name="Plants (Basel)">
        <title>Bridging the Gap: Combining Genomics and Transcriptomics Approaches to Understand Stylosanthes scabra, an Orphan Legume from the Brazilian Caatinga.</title>
        <authorList>
            <person name="Ferreira-Neto J.R.C."/>
            <person name="da Silva M.D."/>
            <person name="Binneck E."/>
            <person name="de Melo N.F."/>
            <person name="da Silva R.H."/>
            <person name="de Melo A.L.T.M."/>
            <person name="Pandolfi V."/>
            <person name="Bustamante F.O."/>
            <person name="Brasileiro-Vidal A.C."/>
            <person name="Benko-Iseppon A.M."/>
        </authorList>
    </citation>
    <scope>NUCLEOTIDE SEQUENCE [LARGE SCALE GENOMIC DNA]</scope>
    <source>
        <tissue evidence="2">Leaves</tissue>
    </source>
</reference>
<comment type="caution">
    <text evidence="2">The sequence shown here is derived from an EMBL/GenBank/DDBJ whole genome shotgun (WGS) entry which is preliminary data.</text>
</comment>
<name>A0ABU6ZIW5_9FABA</name>
<gene>
    <name evidence="2" type="ORF">PIB30_059112</name>
</gene>
<evidence type="ECO:0000313" key="3">
    <source>
        <dbReference type="Proteomes" id="UP001341840"/>
    </source>
</evidence>
<protein>
    <submittedName>
        <fullName evidence="2">Uncharacterized protein</fullName>
    </submittedName>
</protein>
<proteinExistence type="predicted"/>
<evidence type="ECO:0000256" key="1">
    <source>
        <dbReference type="SAM" id="MobiDB-lite"/>
    </source>
</evidence>
<evidence type="ECO:0000313" key="2">
    <source>
        <dbReference type="EMBL" id="MED6221885.1"/>
    </source>
</evidence>
<keyword evidence="3" id="KW-1185">Reference proteome</keyword>
<feature type="compositionally biased region" description="Acidic residues" evidence="1">
    <location>
        <begin position="129"/>
        <end position="154"/>
    </location>
</feature>
<organism evidence="2 3">
    <name type="scientific">Stylosanthes scabra</name>
    <dbReference type="NCBI Taxonomy" id="79078"/>
    <lineage>
        <taxon>Eukaryota</taxon>
        <taxon>Viridiplantae</taxon>
        <taxon>Streptophyta</taxon>
        <taxon>Embryophyta</taxon>
        <taxon>Tracheophyta</taxon>
        <taxon>Spermatophyta</taxon>
        <taxon>Magnoliopsida</taxon>
        <taxon>eudicotyledons</taxon>
        <taxon>Gunneridae</taxon>
        <taxon>Pentapetalae</taxon>
        <taxon>rosids</taxon>
        <taxon>fabids</taxon>
        <taxon>Fabales</taxon>
        <taxon>Fabaceae</taxon>
        <taxon>Papilionoideae</taxon>
        <taxon>50 kb inversion clade</taxon>
        <taxon>dalbergioids sensu lato</taxon>
        <taxon>Dalbergieae</taxon>
        <taxon>Pterocarpus clade</taxon>
        <taxon>Stylosanthes</taxon>
    </lineage>
</organism>
<sequence length="182" mass="20182">MIFQIARKGSSPLAKGKAIAYGPPTRTSPRLAAMRACLAANSRPEIPDAPVTPAPPIARRTARISVKYYSMKLVDRDGPSLATNHTPIEIDSDSEEEDPEEDPEEDSEEERKNEQEEEEDPKMDLEGEQKEEEAIEGVQEEEAGEQNSDDDEYDQIYFEDYFELAPSASSDESSTGSPPTNN</sequence>
<feature type="region of interest" description="Disordered" evidence="1">
    <location>
        <begin position="74"/>
        <end position="182"/>
    </location>
</feature>
<feature type="compositionally biased region" description="Acidic residues" evidence="1">
    <location>
        <begin position="90"/>
        <end position="108"/>
    </location>
</feature>
<accession>A0ABU6ZIW5</accession>
<feature type="region of interest" description="Disordered" evidence="1">
    <location>
        <begin position="8"/>
        <end position="27"/>
    </location>
</feature>
<dbReference type="Proteomes" id="UP001341840">
    <property type="component" value="Unassembled WGS sequence"/>
</dbReference>